<keyword evidence="1" id="KW-0472">Membrane</keyword>
<sequence length="86" mass="9596">MSGEKEKANALIEKSSKEARFYIIVHALYLILSAIFDFPEKMEGCVIKLKGLLVKKNARTGKSIMKFQVGSEKYPEIPVSTGSVFI</sequence>
<dbReference type="Proteomes" id="UP001162131">
    <property type="component" value="Unassembled WGS sequence"/>
</dbReference>
<gene>
    <name evidence="2" type="ORF">BSTOLATCC_MIC35175</name>
</gene>
<dbReference type="AlphaFoldDB" id="A0AAU9JI71"/>
<reference evidence="2" key="1">
    <citation type="submission" date="2021-09" db="EMBL/GenBank/DDBJ databases">
        <authorList>
            <consortium name="AG Swart"/>
            <person name="Singh M."/>
            <person name="Singh A."/>
            <person name="Seah K."/>
            <person name="Emmerich C."/>
        </authorList>
    </citation>
    <scope>NUCLEOTIDE SEQUENCE</scope>
    <source>
        <strain evidence="2">ATCC30299</strain>
    </source>
</reference>
<keyword evidence="3" id="KW-1185">Reference proteome</keyword>
<evidence type="ECO:0000256" key="1">
    <source>
        <dbReference type="SAM" id="Phobius"/>
    </source>
</evidence>
<accession>A0AAU9JI71</accession>
<keyword evidence="1" id="KW-0812">Transmembrane</keyword>
<protein>
    <submittedName>
        <fullName evidence="2">Uncharacterized protein</fullName>
    </submittedName>
</protein>
<feature type="transmembrane region" description="Helical" evidence="1">
    <location>
        <begin position="21"/>
        <end position="38"/>
    </location>
</feature>
<keyword evidence="1" id="KW-1133">Transmembrane helix</keyword>
<evidence type="ECO:0000313" key="3">
    <source>
        <dbReference type="Proteomes" id="UP001162131"/>
    </source>
</evidence>
<organism evidence="2 3">
    <name type="scientific">Blepharisma stoltei</name>
    <dbReference type="NCBI Taxonomy" id="1481888"/>
    <lineage>
        <taxon>Eukaryota</taxon>
        <taxon>Sar</taxon>
        <taxon>Alveolata</taxon>
        <taxon>Ciliophora</taxon>
        <taxon>Postciliodesmatophora</taxon>
        <taxon>Heterotrichea</taxon>
        <taxon>Heterotrichida</taxon>
        <taxon>Blepharismidae</taxon>
        <taxon>Blepharisma</taxon>
    </lineage>
</organism>
<evidence type="ECO:0000313" key="2">
    <source>
        <dbReference type="EMBL" id="CAG9324154.1"/>
    </source>
</evidence>
<name>A0AAU9JI71_9CILI</name>
<dbReference type="EMBL" id="CAJZBQ010000035">
    <property type="protein sequence ID" value="CAG9324154.1"/>
    <property type="molecule type" value="Genomic_DNA"/>
</dbReference>
<proteinExistence type="predicted"/>
<comment type="caution">
    <text evidence="2">The sequence shown here is derived from an EMBL/GenBank/DDBJ whole genome shotgun (WGS) entry which is preliminary data.</text>
</comment>